<dbReference type="EMBL" id="JYDS01000280">
    <property type="protein sequence ID" value="KRZ19005.1"/>
    <property type="molecule type" value="Genomic_DNA"/>
</dbReference>
<evidence type="ECO:0000313" key="2">
    <source>
        <dbReference type="Proteomes" id="UP000054805"/>
    </source>
</evidence>
<name>A0A0V1I807_TRIPS</name>
<keyword evidence="2" id="KW-1185">Reference proteome</keyword>
<accession>A0A0V1I807</accession>
<dbReference type="AlphaFoldDB" id="A0A0V1I807"/>
<feature type="non-terminal residue" evidence="1">
    <location>
        <position position="1"/>
    </location>
</feature>
<proteinExistence type="predicted"/>
<comment type="caution">
    <text evidence="1">The sequence shown here is derived from an EMBL/GenBank/DDBJ whole genome shotgun (WGS) entry which is preliminary data.</text>
</comment>
<dbReference type="Proteomes" id="UP000054805">
    <property type="component" value="Unassembled WGS sequence"/>
</dbReference>
<gene>
    <name evidence="1" type="ORF">T4B_14054</name>
</gene>
<protein>
    <submittedName>
        <fullName evidence="1">Uncharacterized protein</fullName>
    </submittedName>
</protein>
<sequence>LSLWKAHFNLSIIGNVLKRAKNEAVSKYAENLFMNISCHDNVLIKDLFEQHFYSV</sequence>
<reference evidence="1 2" key="1">
    <citation type="submission" date="2015-01" db="EMBL/GenBank/DDBJ databases">
        <title>Evolution of Trichinella species and genotypes.</title>
        <authorList>
            <person name="Korhonen P.K."/>
            <person name="Edoardo P."/>
            <person name="Giuseppe L.R."/>
            <person name="Gasser R.B."/>
        </authorList>
    </citation>
    <scope>NUCLEOTIDE SEQUENCE [LARGE SCALE GENOMIC DNA]</scope>
    <source>
        <strain evidence="1">ISS588</strain>
    </source>
</reference>
<evidence type="ECO:0000313" key="1">
    <source>
        <dbReference type="EMBL" id="KRZ19005.1"/>
    </source>
</evidence>
<organism evidence="1 2">
    <name type="scientific">Trichinella pseudospiralis</name>
    <name type="common">Parasitic roundworm</name>
    <dbReference type="NCBI Taxonomy" id="6337"/>
    <lineage>
        <taxon>Eukaryota</taxon>
        <taxon>Metazoa</taxon>
        <taxon>Ecdysozoa</taxon>
        <taxon>Nematoda</taxon>
        <taxon>Enoplea</taxon>
        <taxon>Dorylaimia</taxon>
        <taxon>Trichinellida</taxon>
        <taxon>Trichinellidae</taxon>
        <taxon>Trichinella</taxon>
    </lineage>
</organism>